<keyword evidence="2" id="KW-0831">Ubiquinone biosynthesis</keyword>
<feature type="transmembrane region" description="Helical" evidence="8">
    <location>
        <begin position="79"/>
        <end position="101"/>
    </location>
</feature>
<dbReference type="PANTHER" id="PTHR11237:SF4">
    <property type="entry name" value="5-DEMETHOXYUBIQUINONE HYDROXYLASE, MITOCHONDRIAL"/>
    <property type="match status" value="1"/>
</dbReference>
<proteinExistence type="predicted"/>
<evidence type="ECO:0000256" key="8">
    <source>
        <dbReference type="SAM" id="Phobius"/>
    </source>
</evidence>
<gene>
    <name evidence="9" type="ORF">SNE35_19600</name>
</gene>
<accession>A0ABU5DK96</accession>
<keyword evidence="4" id="KW-0560">Oxidoreductase</keyword>
<evidence type="ECO:0000256" key="6">
    <source>
        <dbReference type="ARBA" id="ARBA00023033"/>
    </source>
</evidence>
<evidence type="ECO:0000313" key="10">
    <source>
        <dbReference type="Proteomes" id="UP001285263"/>
    </source>
</evidence>
<protein>
    <submittedName>
        <fullName evidence="9">Demethoxyubiquinone hydroxylase family protein</fullName>
    </submittedName>
</protein>
<keyword evidence="3" id="KW-0479">Metal-binding</keyword>
<name>A0ABU5DK96_9BURK</name>
<evidence type="ECO:0000256" key="2">
    <source>
        <dbReference type="ARBA" id="ARBA00022688"/>
    </source>
</evidence>
<dbReference type="PANTHER" id="PTHR11237">
    <property type="entry name" value="COENZYME Q10 BIOSYNTHESIS PROTEIN 7"/>
    <property type="match status" value="1"/>
</dbReference>
<dbReference type="SUPFAM" id="SSF47240">
    <property type="entry name" value="Ferritin-like"/>
    <property type="match status" value="1"/>
</dbReference>
<keyword evidence="6" id="KW-0503">Monooxygenase</keyword>
<keyword evidence="8" id="KW-0812">Transmembrane</keyword>
<dbReference type="CDD" id="cd01042">
    <property type="entry name" value="DMQH"/>
    <property type="match status" value="1"/>
</dbReference>
<evidence type="ECO:0000256" key="4">
    <source>
        <dbReference type="ARBA" id="ARBA00023002"/>
    </source>
</evidence>
<dbReference type="Pfam" id="PF03232">
    <property type="entry name" value="COQ7"/>
    <property type="match status" value="1"/>
</dbReference>
<organism evidence="9 10">
    <name type="scientific">Roseateles agri</name>
    <dbReference type="NCBI Taxonomy" id="3098619"/>
    <lineage>
        <taxon>Bacteria</taxon>
        <taxon>Pseudomonadati</taxon>
        <taxon>Pseudomonadota</taxon>
        <taxon>Betaproteobacteria</taxon>
        <taxon>Burkholderiales</taxon>
        <taxon>Sphaerotilaceae</taxon>
        <taxon>Roseateles</taxon>
    </lineage>
</organism>
<evidence type="ECO:0000256" key="3">
    <source>
        <dbReference type="ARBA" id="ARBA00022723"/>
    </source>
</evidence>
<dbReference type="RefSeq" id="WP_320424671.1">
    <property type="nucleotide sequence ID" value="NZ_JAXCLA010000006.1"/>
</dbReference>
<comment type="pathway">
    <text evidence="1">Cofactor biosynthesis; ubiquinone biosynthesis.</text>
</comment>
<keyword evidence="5" id="KW-0408">Iron</keyword>
<keyword evidence="8" id="KW-1133">Transmembrane helix</keyword>
<sequence length="180" mass="19958">MLVNEPLRTAKGLAERVLKVNHAGEHGAVNIYAGQLLVARLTAPGLLEELAEFQSHERRHRSIFQAELQRRGVRRCRSYHLCGVGGFVLGVLTALFGRGAIAATTVAVERVVLRHLERQLHELRGVDEAAVDAIRSIVIEEQQHHDRAIVHAQASCIWARVLTPVVAASTETVIWFGMRL</sequence>
<dbReference type="InterPro" id="IPR009078">
    <property type="entry name" value="Ferritin-like_SF"/>
</dbReference>
<evidence type="ECO:0000313" key="9">
    <source>
        <dbReference type="EMBL" id="MDY0746726.1"/>
    </source>
</evidence>
<dbReference type="Proteomes" id="UP001285263">
    <property type="component" value="Unassembled WGS sequence"/>
</dbReference>
<dbReference type="EMBL" id="JAXCLA010000006">
    <property type="protein sequence ID" value="MDY0746726.1"/>
    <property type="molecule type" value="Genomic_DNA"/>
</dbReference>
<reference evidence="9 10" key="1">
    <citation type="submission" date="2023-11" db="EMBL/GenBank/DDBJ databases">
        <title>Paucibacter sp. nov., isolated from fresh soil in Korea.</title>
        <authorList>
            <person name="Le N.T.T."/>
        </authorList>
    </citation>
    <scope>NUCLEOTIDE SEQUENCE [LARGE SCALE GENOMIC DNA]</scope>
    <source>
        <strain evidence="9 10">R3-3</strain>
    </source>
</reference>
<keyword evidence="7 8" id="KW-0472">Membrane</keyword>
<evidence type="ECO:0000256" key="7">
    <source>
        <dbReference type="ARBA" id="ARBA00023136"/>
    </source>
</evidence>
<evidence type="ECO:0000256" key="1">
    <source>
        <dbReference type="ARBA" id="ARBA00004749"/>
    </source>
</evidence>
<dbReference type="InterPro" id="IPR011566">
    <property type="entry name" value="Ubq_synth_Coq7"/>
</dbReference>
<evidence type="ECO:0000256" key="5">
    <source>
        <dbReference type="ARBA" id="ARBA00023004"/>
    </source>
</evidence>
<keyword evidence="10" id="KW-1185">Reference proteome</keyword>
<comment type="caution">
    <text evidence="9">The sequence shown here is derived from an EMBL/GenBank/DDBJ whole genome shotgun (WGS) entry which is preliminary data.</text>
</comment>